<proteinExistence type="predicted"/>
<gene>
    <name evidence="1" type="ORF">ColLi_00875</name>
</gene>
<evidence type="ECO:0000313" key="1">
    <source>
        <dbReference type="EMBL" id="GJC78037.1"/>
    </source>
</evidence>
<sequence>MQEIRRTKLFCELHRPFVRDEQTDSRRRRGRGAIATFPPEWVPLAMQGPLASETLDDGGR</sequence>
<protein>
    <submittedName>
        <fullName evidence="1">Uncharacterized protein</fullName>
    </submittedName>
</protein>
<dbReference type="Proteomes" id="UP001055172">
    <property type="component" value="Unassembled WGS sequence"/>
</dbReference>
<dbReference type="AlphaFoldDB" id="A0AA37GCA4"/>
<comment type="caution">
    <text evidence="1">The sequence shown here is derived from an EMBL/GenBank/DDBJ whole genome shotgun (WGS) entry which is preliminary data.</text>
</comment>
<organism evidence="1 2">
    <name type="scientific">Colletotrichum liriopes</name>
    <dbReference type="NCBI Taxonomy" id="708192"/>
    <lineage>
        <taxon>Eukaryota</taxon>
        <taxon>Fungi</taxon>
        <taxon>Dikarya</taxon>
        <taxon>Ascomycota</taxon>
        <taxon>Pezizomycotina</taxon>
        <taxon>Sordariomycetes</taxon>
        <taxon>Hypocreomycetidae</taxon>
        <taxon>Glomerellales</taxon>
        <taxon>Glomerellaceae</taxon>
        <taxon>Colletotrichum</taxon>
        <taxon>Colletotrichum spaethianum species complex</taxon>
    </lineage>
</organism>
<dbReference type="EMBL" id="BPPX01000002">
    <property type="protein sequence ID" value="GJC78037.1"/>
    <property type="molecule type" value="Genomic_DNA"/>
</dbReference>
<evidence type="ECO:0000313" key="2">
    <source>
        <dbReference type="Proteomes" id="UP001055172"/>
    </source>
</evidence>
<name>A0AA37GCA4_9PEZI</name>
<accession>A0AA37GCA4</accession>
<keyword evidence="2" id="KW-1185">Reference proteome</keyword>
<reference evidence="1 2" key="1">
    <citation type="submission" date="2021-07" db="EMBL/GenBank/DDBJ databases">
        <title>Genome data of Colletotrichum spaethianum.</title>
        <authorList>
            <person name="Utami Y.D."/>
            <person name="Hiruma K."/>
        </authorList>
    </citation>
    <scope>NUCLEOTIDE SEQUENCE [LARGE SCALE GENOMIC DNA]</scope>
    <source>
        <strain evidence="1 2">MAFF 242679</strain>
    </source>
</reference>